<protein>
    <submittedName>
        <fullName evidence="1">Uncharacterized protein</fullName>
    </submittedName>
</protein>
<proteinExistence type="predicted"/>
<sequence>MAGRNMRSSSASTSFPSNFSSAGGRIFASQKWENEIPLKFQREIRQVAVEQPIMPDGRDPGYRSNEQRPDFPWRGTEPFQGNDEALSSYARRADGATGWQSGVGRGRGGRWNGNFVAESGYRASGERLAREQHTGNRAVSGALVEKNRGAPVRIEDGWGKEYSPRGRDGHKASGNAYIQQVASSPSGYSSPISSGFNKSYQRRTADEQVITRGVRSWKKEERGVAASQETRTRIAHQSKWQKEKLLDSLNESETVGHEQVGMIRTGTNCDPREQTTVPAAITSYEEVPCNTSSNFATGDHIQVLPMIVYRRSMIESNFEEASLPSIIGTCQDMCPAAEREMRQRLRDLAVFERLNGNQGKTSRELAVKKFCRNFSIKDLQQQDVRPFSVLSQTMNNLLRFLDDCDYSYVAVYDFLFDRTRAIRQELGMQRIIHKHAVTIYENLVRFHILSEHILHGESSFNSHLNLEQLSKALISLLNLYCINTKDYGHKEFPHEAEFHCYYVLMNLGNHSGIQVEKLSSWFCSIKPALLKTSEMQFARNVLRCYQAGNFRKFFKLVEEATFLQACLMELYFDEVRLLGLSAINHSGYKLHPFPLQELAKLLLLQENDLEEFCKMHGLLVERDSSSSRFLQHKQAEFISMKKGKTWYCCSTIDKKCASSLLQEVLGRT</sequence>
<dbReference type="EMBL" id="CM055095">
    <property type="protein sequence ID" value="KAJ7558264.1"/>
    <property type="molecule type" value="Genomic_DNA"/>
</dbReference>
<accession>A0ACC2DVL7</accession>
<evidence type="ECO:0000313" key="1">
    <source>
        <dbReference type="EMBL" id="KAJ7558264.1"/>
    </source>
</evidence>
<comment type="caution">
    <text evidence="1">The sequence shown here is derived from an EMBL/GenBank/DDBJ whole genome shotgun (WGS) entry which is preliminary data.</text>
</comment>
<name>A0ACC2DVL7_DIPCM</name>
<gene>
    <name evidence="1" type="ORF">O6H91_04G031200</name>
</gene>
<reference evidence="2" key="1">
    <citation type="journal article" date="2024" name="Proc. Natl. Acad. Sci. U.S.A.">
        <title>Extraordinary preservation of gene collinearity over three hundred million years revealed in homosporous lycophytes.</title>
        <authorList>
            <person name="Li C."/>
            <person name="Wickell D."/>
            <person name="Kuo L.Y."/>
            <person name="Chen X."/>
            <person name="Nie B."/>
            <person name="Liao X."/>
            <person name="Peng D."/>
            <person name="Ji J."/>
            <person name="Jenkins J."/>
            <person name="Williams M."/>
            <person name="Shu S."/>
            <person name="Plott C."/>
            <person name="Barry K."/>
            <person name="Rajasekar S."/>
            <person name="Grimwood J."/>
            <person name="Han X."/>
            <person name="Sun S."/>
            <person name="Hou Z."/>
            <person name="He W."/>
            <person name="Dai G."/>
            <person name="Sun C."/>
            <person name="Schmutz J."/>
            <person name="Leebens-Mack J.H."/>
            <person name="Li F.W."/>
            <person name="Wang L."/>
        </authorList>
    </citation>
    <scope>NUCLEOTIDE SEQUENCE [LARGE SCALE GENOMIC DNA]</scope>
    <source>
        <strain evidence="2">cv. PW_Plant_1</strain>
    </source>
</reference>
<dbReference type="Proteomes" id="UP001162992">
    <property type="component" value="Chromosome 4"/>
</dbReference>
<evidence type="ECO:0000313" key="2">
    <source>
        <dbReference type="Proteomes" id="UP001162992"/>
    </source>
</evidence>
<keyword evidence="2" id="KW-1185">Reference proteome</keyword>
<organism evidence="1 2">
    <name type="scientific">Diphasiastrum complanatum</name>
    <name type="common">Issler's clubmoss</name>
    <name type="synonym">Lycopodium complanatum</name>
    <dbReference type="NCBI Taxonomy" id="34168"/>
    <lineage>
        <taxon>Eukaryota</taxon>
        <taxon>Viridiplantae</taxon>
        <taxon>Streptophyta</taxon>
        <taxon>Embryophyta</taxon>
        <taxon>Tracheophyta</taxon>
        <taxon>Lycopodiopsida</taxon>
        <taxon>Lycopodiales</taxon>
        <taxon>Lycopodiaceae</taxon>
        <taxon>Lycopodioideae</taxon>
        <taxon>Diphasiastrum</taxon>
    </lineage>
</organism>